<feature type="domain" description="C2H2-type" evidence="11">
    <location>
        <begin position="149"/>
        <end position="177"/>
    </location>
</feature>
<comment type="caution">
    <text evidence="12">The sequence shown here is derived from an EMBL/GenBank/DDBJ whole genome shotgun (WGS) entry which is preliminary data.</text>
</comment>
<keyword evidence="5" id="KW-0862">Zinc</keyword>
<protein>
    <recommendedName>
        <fullName evidence="11">C2H2-type domain-containing protein</fullName>
    </recommendedName>
</protein>
<evidence type="ECO:0000256" key="1">
    <source>
        <dbReference type="ARBA" id="ARBA00004123"/>
    </source>
</evidence>
<feature type="domain" description="C2H2-type" evidence="11">
    <location>
        <begin position="207"/>
        <end position="235"/>
    </location>
</feature>
<organism evidence="12 13">
    <name type="scientific">Gracilariopsis chorda</name>
    <dbReference type="NCBI Taxonomy" id="448386"/>
    <lineage>
        <taxon>Eukaryota</taxon>
        <taxon>Rhodophyta</taxon>
        <taxon>Florideophyceae</taxon>
        <taxon>Rhodymeniophycidae</taxon>
        <taxon>Gracilariales</taxon>
        <taxon>Gracilariaceae</taxon>
        <taxon>Gracilariopsis</taxon>
    </lineage>
</organism>
<evidence type="ECO:0000256" key="2">
    <source>
        <dbReference type="ARBA" id="ARBA00022723"/>
    </source>
</evidence>
<dbReference type="OrthoDB" id="6348372at2759"/>
<dbReference type="PROSITE" id="PS50157">
    <property type="entry name" value="ZINC_FINGER_C2H2_2"/>
    <property type="match status" value="5"/>
</dbReference>
<evidence type="ECO:0000256" key="4">
    <source>
        <dbReference type="ARBA" id="ARBA00022771"/>
    </source>
</evidence>
<gene>
    <name evidence="12" type="ORF">BWQ96_05191</name>
</gene>
<dbReference type="InterPro" id="IPR050636">
    <property type="entry name" value="C2H2-ZF_domain-containing"/>
</dbReference>
<evidence type="ECO:0000256" key="5">
    <source>
        <dbReference type="ARBA" id="ARBA00022833"/>
    </source>
</evidence>
<dbReference type="Proteomes" id="UP000247409">
    <property type="component" value="Unassembled WGS sequence"/>
</dbReference>
<evidence type="ECO:0000313" key="13">
    <source>
        <dbReference type="Proteomes" id="UP000247409"/>
    </source>
</evidence>
<dbReference type="FunFam" id="3.30.160.60:FF:000446">
    <property type="entry name" value="Zinc finger protein"/>
    <property type="match status" value="2"/>
</dbReference>
<reference evidence="12 13" key="1">
    <citation type="journal article" date="2018" name="Mol. Biol. Evol.">
        <title>Analysis of the draft genome of the red seaweed Gracilariopsis chorda provides insights into genome size evolution in Rhodophyta.</title>
        <authorList>
            <person name="Lee J."/>
            <person name="Yang E.C."/>
            <person name="Graf L."/>
            <person name="Yang J.H."/>
            <person name="Qiu H."/>
            <person name="Zel Zion U."/>
            <person name="Chan C.X."/>
            <person name="Stephens T.G."/>
            <person name="Weber A.P.M."/>
            <person name="Boo G.H."/>
            <person name="Boo S.M."/>
            <person name="Kim K.M."/>
            <person name="Shin Y."/>
            <person name="Jung M."/>
            <person name="Lee S.J."/>
            <person name="Yim H.S."/>
            <person name="Lee J.H."/>
            <person name="Bhattacharya D."/>
            <person name="Yoon H.S."/>
        </authorList>
    </citation>
    <scope>NUCLEOTIDE SEQUENCE [LARGE SCALE GENOMIC DNA]</scope>
    <source>
        <strain evidence="12 13">SKKU-2015</strain>
        <tissue evidence="12">Whole body</tissue>
    </source>
</reference>
<dbReference type="SMART" id="SM00355">
    <property type="entry name" value="ZnF_C2H2"/>
    <property type="match status" value="5"/>
</dbReference>
<evidence type="ECO:0000313" key="12">
    <source>
        <dbReference type="EMBL" id="PXF45050.1"/>
    </source>
</evidence>
<feature type="domain" description="C2H2-type" evidence="11">
    <location>
        <begin position="120"/>
        <end position="148"/>
    </location>
</feature>
<name>A0A2V3IV83_9FLOR</name>
<keyword evidence="8" id="KW-0539">Nucleus</keyword>
<dbReference type="AlphaFoldDB" id="A0A2V3IV83"/>
<feature type="domain" description="C2H2-type" evidence="11">
    <location>
        <begin position="91"/>
        <end position="119"/>
    </location>
</feature>
<evidence type="ECO:0000256" key="9">
    <source>
        <dbReference type="PROSITE-ProRule" id="PRU00042"/>
    </source>
</evidence>
<dbReference type="PANTHER" id="PTHR47772">
    <property type="entry name" value="ZINC FINGER PROTEIN 200"/>
    <property type="match status" value="1"/>
</dbReference>
<dbReference type="PROSITE" id="PS00028">
    <property type="entry name" value="ZINC_FINGER_C2H2_1"/>
    <property type="match status" value="5"/>
</dbReference>
<dbReference type="GO" id="GO:0008270">
    <property type="term" value="F:zinc ion binding"/>
    <property type="evidence" value="ECO:0007669"/>
    <property type="project" value="UniProtKB-KW"/>
</dbReference>
<keyword evidence="7" id="KW-0804">Transcription</keyword>
<dbReference type="STRING" id="448386.A0A2V3IV83"/>
<dbReference type="Gene3D" id="3.30.160.60">
    <property type="entry name" value="Classic Zinc Finger"/>
    <property type="match status" value="5"/>
</dbReference>
<evidence type="ECO:0000256" key="8">
    <source>
        <dbReference type="ARBA" id="ARBA00023242"/>
    </source>
</evidence>
<dbReference type="SUPFAM" id="SSF57667">
    <property type="entry name" value="beta-beta-alpha zinc fingers"/>
    <property type="match status" value="3"/>
</dbReference>
<evidence type="ECO:0000256" key="10">
    <source>
        <dbReference type="SAM" id="MobiDB-lite"/>
    </source>
</evidence>
<keyword evidence="13" id="KW-1185">Reference proteome</keyword>
<evidence type="ECO:0000256" key="3">
    <source>
        <dbReference type="ARBA" id="ARBA00022737"/>
    </source>
</evidence>
<keyword evidence="4 9" id="KW-0863">Zinc-finger</keyword>
<keyword evidence="2" id="KW-0479">Metal-binding</keyword>
<sequence>MSASSLPPINLPPFPSLINQVRSTLPPVQHSTRLPSVHSLNSDVQRPRSYHPTNKSDDPLISHIRILASQPPAIRACTELVAQASDLSRPHACKMCLSTFRRRDNLMAHIRAQHKGQRPFECSVCGYRFIKKDHALKHLRAVHLKARPHICTHCNSRFGQRSDLNKHVRAVHLRIQPFACEHCGRRFSHRGNQIRHQQVVHEKKKPFACAACDVSFGEKSNLVKHYHAVHRTSPPSTPPTS</sequence>
<accession>A0A2V3IV83</accession>
<dbReference type="GO" id="GO:0005634">
    <property type="term" value="C:nucleus"/>
    <property type="evidence" value="ECO:0007669"/>
    <property type="project" value="UniProtKB-SubCell"/>
</dbReference>
<proteinExistence type="predicted"/>
<evidence type="ECO:0000256" key="7">
    <source>
        <dbReference type="ARBA" id="ARBA00023163"/>
    </source>
</evidence>
<keyword evidence="6" id="KW-0805">Transcription regulation</keyword>
<dbReference type="PANTHER" id="PTHR47772:SF14">
    <property type="entry name" value="OOCYTE ZINC FINGER PROTEIN XLCOF6.1-LIKE"/>
    <property type="match status" value="1"/>
</dbReference>
<evidence type="ECO:0000259" key="11">
    <source>
        <dbReference type="PROSITE" id="PS50157"/>
    </source>
</evidence>
<feature type="region of interest" description="Disordered" evidence="10">
    <location>
        <begin position="31"/>
        <end position="57"/>
    </location>
</feature>
<comment type="subcellular location">
    <subcellularLocation>
        <location evidence="1">Nucleus</location>
    </subcellularLocation>
</comment>
<dbReference type="FunFam" id="3.30.160.60:FF:000100">
    <property type="entry name" value="Zinc finger 45-like"/>
    <property type="match status" value="1"/>
</dbReference>
<feature type="domain" description="C2H2-type" evidence="11">
    <location>
        <begin position="178"/>
        <end position="206"/>
    </location>
</feature>
<evidence type="ECO:0000256" key="6">
    <source>
        <dbReference type="ARBA" id="ARBA00023015"/>
    </source>
</evidence>
<dbReference type="EMBL" id="NBIV01000072">
    <property type="protein sequence ID" value="PXF45050.1"/>
    <property type="molecule type" value="Genomic_DNA"/>
</dbReference>
<keyword evidence="3" id="KW-0677">Repeat</keyword>
<dbReference type="InterPro" id="IPR013087">
    <property type="entry name" value="Znf_C2H2_type"/>
</dbReference>
<feature type="compositionally biased region" description="Polar residues" evidence="10">
    <location>
        <begin position="31"/>
        <end position="44"/>
    </location>
</feature>
<dbReference type="InterPro" id="IPR036236">
    <property type="entry name" value="Znf_C2H2_sf"/>
</dbReference>
<dbReference type="Pfam" id="PF00096">
    <property type="entry name" value="zf-C2H2"/>
    <property type="match status" value="4"/>
</dbReference>